<feature type="active site" description="Proton donor" evidence="13">
    <location>
        <position position="54"/>
    </location>
</feature>
<dbReference type="InterPro" id="IPR004469">
    <property type="entry name" value="PSP"/>
</dbReference>
<dbReference type="GO" id="GO:0036424">
    <property type="term" value="F:L-phosphoserine phosphatase activity"/>
    <property type="evidence" value="ECO:0007669"/>
    <property type="project" value="InterPro"/>
</dbReference>
<sequence>MNSTTPAHSDPDQHSTSLHTKGSDIGESQNNAVSRNNAQLQNNAVRGLIVMDIDATVIDEEVIDQLAMVAGVEDQVAPITAQAMRGELDFEQALRHRVSLLRGLPSSVFAQVYRTLHPTHGVRELIETAHQHGFKVGVVSGGFHEVADMLVRDLHIDYCLAHRLEIANGVLTGNVEGDIVTKTRKQQMLSTWAQECGLSMDRTVAIGDGANDIPMILSAGVGIAFCAKPKTRASAPFAIDTRDLMLAWPIIAQKLHITN</sequence>
<comment type="catalytic activity">
    <reaction evidence="12">
        <text>O-phospho-D-serine + H2O = D-serine + phosphate</text>
        <dbReference type="Rhea" id="RHEA:24873"/>
        <dbReference type="ChEBI" id="CHEBI:15377"/>
        <dbReference type="ChEBI" id="CHEBI:35247"/>
        <dbReference type="ChEBI" id="CHEBI:43474"/>
        <dbReference type="ChEBI" id="CHEBI:58680"/>
        <dbReference type="EC" id="3.1.3.3"/>
    </reaction>
</comment>
<evidence type="ECO:0000256" key="3">
    <source>
        <dbReference type="ARBA" id="ARBA00009184"/>
    </source>
</evidence>
<dbReference type="GO" id="GO:0006564">
    <property type="term" value="P:L-serine biosynthetic process"/>
    <property type="evidence" value="ECO:0007669"/>
    <property type="project" value="UniProtKB-KW"/>
</dbReference>
<keyword evidence="8" id="KW-0460">Magnesium</keyword>
<evidence type="ECO:0000256" key="1">
    <source>
        <dbReference type="ARBA" id="ARBA00001946"/>
    </source>
</evidence>
<dbReference type="NCBIfam" id="TIGR01488">
    <property type="entry name" value="HAD-SF-IB"/>
    <property type="match status" value="1"/>
</dbReference>
<dbReference type="RefSeq" id="WP_188354355.1">
    <property type="nucleotide sequence ID" value="NZ_BMDH01000001.1"/>
</dbReference>
<comment type="catalytic activity">
    <reaction evidence="11">
        <text>O-phospho-L-serine + H2O = L-serine + phosphate</text>
        <dbReference type="Rhea" id="RHEA:21208"/>
        <dbReference type="ChEBI" id="CHEBI:15377"/>
        <dbReference type="ChEBI" id="CHEBI:33384"/>
        <dbReference type="ChEBI" id="CHEBI:43474"/>
        <dbReference type="ChEBI" id="CHEBI:57524"/>
        <dbReference type="EC" id="3.1.3.3"/>
    </reaction>
</comment>
<keyword evidence="7" id="KW-0378">Hydrolase</keyword>
<dbReference type="Gene3D" id="3.40.50.1000">
    <property type="entry name" value="HAD superfamily/HAD-like"/>
    <property type="match status" value="1"/>
</dbReference>
<evidence type="ECO:0000256" key="7">
    <source>
        <dbReference type="ARBA" id="ARBA00022801"/>
    </source>
</evidence>
<evidence type="ECO:0000256" key="8">
    <source>
        <dbReference type="ARBA" id="ARBA00022842"/>
    </source>
</evidence>
<reference evidence="15" key="2">
    <citation type="submission" date="2020-09" db="EMBL/GenBank/DDBJ databases">
        <authorList>
            <person name="Sun Q."/>
            <person name="Sedlacek I."/>
        </authorList>
    </citation>
    <scope>NUCLEOTIDE SEQUENCE</scope>
    <source>
        <strain evidence="15">CCM 8606</strain>
    </source>
</reference>
<dbReference type="InterPro" id="IPR050582">
    <property type="entry name" value="HAD-like_SerB"/>
</dbReference>
<keyword evidence="16" id="KW-1185">Reference proteome</keyword>
<evidence type="ECO:0000256" key="5">
    <source>
        <dbReference type="ARBA" id="ARBA00022605"/>
    </source>
</evidence>
<keyword evidence="6" id="KW-0479">Metal-binding</keyword>
<dbReference type="AlphaFoldDB" id="A0A8J3AER7"/>
<evidence type="ECO:0000256" key="4">
    <source>
        <dbReference type="ARBA" id="ARBA00012640"/>
    </source>
</evidence>
<comment type="cofactor">
    <cofactor evidence="1">
        <name>Mg(2+)</name>
        <dbReference type="ChEBI" id="CHEBI:18420"/>
    </cofactor>
</comment>
<evidence type="ECO:0000256" key="2">
    <source>
        <dbReference type="ARBA" id="ARBA00005135"/>
    </source>
</evidence>
<feature type="compositionally biased region" description="Polar residues" evidence="14">
    <location>
        <begin position="14"/>
        <end position="30"/>
    </location>
</feature>
<feature type="active site" description="Nucleophile" evidence="13">
    <location>
        <position position="52"/>
    </location>
</feature>
<dbReference type="InterPro" id="IPR023214">
    <property type="entry name" value="HAD_sf"/>
</dbReference>
<comment type="similarity">
    <text evidence="3">Belongs to the HAD-like hydrolase superfamily. SerB family.</text>
</comment>
<accession>A0A8J3AER7</accession>
<dbReference type="EC" id="3.1.3.3" evidence="4"/>
<evidence type="ECO:0000256" key="13">
    <source>
        <dbReference type="PIRSR" id="PIRSR604469-1"/>
    </source>
</evidence>
<dbReference type="Pfam" id="PF12710">
    <property type="entry name" value="HAD"/>
    <property type="match status" value="1"/>
</dbReference>
<dbReference type="GO" id="GO:0005737">
    <property type="term" value="C:cytoplasm"/>
    <property type="evidence" value="ECO:0007669"/>
    <property type="project" value="TreeGrafter"/>
</dbReference>
<evidence type="ECO:0000256" key="10">
    <source>
        <dbReference type="ARBA" id="ARBA00031693"/>
    </source>
</evidence>
<dbReference type="SFLD" id="SFLDG01136">
    <property type="entry name" value="C1.6:_Phosphoserine_Phosphatas"/>
    <property type="match status" value="1"/>
</dbReference>
<evidence type="ECO:0000313" key="16">
    <source>
        <dbReference type="Proteomes" id="UP000619536"/>
    </source>
</evidence>
<dbReference type="PANTHER" id="PTHR43344:SF2">
    <property type="entry name" value="PHOSPHOSERINE PHOSPHATASE"/>
    <property type="match status" value="1"/>
</dbReference>
<proteinExistence type="inferred from homology"/>
<keyword evidence="9" id="KW-0718">Serine biosynthesis</keyword>
<protein>
    <recommendedName>
        <fullName evidence="4">phosphoserine phosphatase</fullName>
        <ecNumber evidence="4">3.1.3.3</ecNumber>
    </recommendedName>
    <alternativeName>
        <fullName evidence="10">O-phosphoserine phosphohydrolase</fullName>
    </alternativeName>
</protein>
<dbReference type="SUPFAM" id="SSF56784">
    <property type="entry name" value="HAD-like"/>
    <property type="match status" value="1"/>
</dbReference>
<evidence type="ECO:0000256" key="14">
    <source>
        <dbReference type="SAM" id="MobiDB-lite"/>
    </source>
</evidence>
<evidence type="ECO:0000256" key="12">
    <source>
        <dbReference type="ARBA" id="ARBA00048523"/>
    </source>
</evidence>
<dbReference type="InterPro" id="IPR036412">
    <property type="entry name" value="HAD-like_sf"/>
</dbReference>
<comment type="pathway">
    <text evidence="2">Amino-acid biosynthesis; L-serine biosynthesis; L-serine from 3-phospho-D-glycerate: step 3/3.</text>
</comment>
<reference evidence="15" key="1">
    <citation type="journal article" date="2014" name="Int. J. Syst. Evol. Microbiol.">
        <title>Complete genome sequence of Corynebacterium casei LMG S-19264T (=DSM 44701T), isolated from a smear-ripened cheese.</title>
        <authorList>
            <consortium name="US DOE Joint Genome Institute (JGI-PGF)"/>
            <person name="Walter F."/>
            <person name="Albersmeier A."/>
            <person name="Kalinowski J."/>
            <person name="Ruckert C."/>
        </authorList>
    </citation>
    <scope>NUCLEOTIDE SEQUENCE</scope>
    <source>
        <strain evidence="15">CCM 8606</strain>
    </source>
</reference>
<feature type="region of interest" description="Disordered" evidence="14">
    <location>
        <begin position="1"/>
        <end position="30"/>
    </location>
</feature>
<dbReference type="PANTHER" id="PTHR43344">
    <property type="entry name" value="PHOSPHOSERINE PHOSPHATASE"/>
    <property type="match status" value="1"/>
</dbReference>
<dbReference type="CDD" id="cd07500">
    <property type="entry name" value="HAD_PSP"/>
    <property type="match status" value="1"/>
</dbReference>
<evidence type="ECO:0000313" key="15">
    <source>
        <dbReference type="EMBL" id="GGI12554.1"/>
    </source>
</evidence>
<dbReference type="GO" id="GO:0000287">
    <property type="term" value="F:magnesium ion binding"/>
    <property type="evidence" value="ECO:0007669"/>
    <property type="project" value="TreeGrafter"/>
</dbReference>
<evidence type="ECO:0000256" key="6">
    <source>
        <dbReference type="ARBA" id="ARBA00022723"/>
    </source>
</evidence>
<gene>
    <name evidence="15" type="primary">serB</name>
    <name evidence="15" type="ORF">GCM10007377_01540</name>
</gene>
<dbReference type="Proteomes" id="UP000619536">
    <property type="component" value="Unassembled WGS sequence"/>
</dbReference>
<evidence type="ECO:0000256" key="9">
    <source>
        <dbReference type="ARBA" id="ARBA00023299"/>
    </source>
</evidence>
<evidence type="ECO:0000256" key="11">
    <source>
        <dbReference type="ARBA" id="ARBA00048138"/>
    </source>
</evidence>
<name>A0A8J3AER7_9BIFI</name>
<dbReference type="SFLD" id="SFLDG01137">
    <property type="entry name" value="C1.6.1:_Phosphoserine_Phosphat"/>
    <property type="match status" value="1"/>
</dbReference>
<comment type="caution">
    <text evidence="15">The sequence shown here is derived from an EMBL/GenBank/DDBJ whole genome shotgun (WGS) entry which is preliminary data.</text>
</comment>
<dbReference type="UniPathway" id="UPA00135">
    <property type="reaction ID" value="UER00198"/>
</dbReference>
<dbReference type="NCBIfam" id="TIGR00338">
    <property type="entry name" value="serB"/>
    <property type="match status" value="1"/>
</dbReference>
<dbReference type="SFLD" id="SFLDS00003">
    <property type="entry name" value="Haloacid_Dehalogenase"/>
    <property type="match status" value="1"/>
</dbReference>
<dbReference type="EMBL" id="BMDH01000001">
    <property type="protein sequence ID" value="GGI12554.1"/>
    <property type="molecule type" value="Genomic_DNA"/>
</dbReference>
<organism evidence="15 16">
    <name type="scientific">Galliscardovia ingluviei</name>
    <dbReference type="NCBI Taxonomy" id="1769422"/>
    <lineage>
        <taxon>Bacteria</taxon>
        <taxon>Bacillati</taxon>
        <taxon>Actinomycetota</taxon>
        <taxon>Actinomycetes</taxon>
        <taxon>Bifidobacteriales</taxon>
        <taxon>Bifidobacteriaceae</taxon>
        <taxon>Galliscardovia</taxon>
    </lineage>
</organism>
<keyword evidence="5" id="KW-0028">Amino-acid biosynthesis</keyword>
<dbReference type="SFLD" id="SFLDF00029">
    <property type="entry name" value="phosphoserine_phosphatase"/>
    <property type="match status" value="1"/>
</dbReference>